<comment type="caution">
    <text evidence="1">The sequence shown here is derived from an EMBL/GenBank/DDBJ whole genome shotgun (WGS) entry which is preliminary data.</text>
</comment>
<accession>A0ACC2PT42</accession>
<protein>
    <submittedName>
        <fullName evidence="1">Uncharacterized protein</fullName>
    </submittedName>
</protein>
<evidence type="ECO:0000313" key="2">
    <source>
        <dbReference type="Proteomes" id="UP001239111"/>
    </source>
</evidence>
<evidence type="ECO:0000313" key="1">
    <source>
        <dbReference type="EMBL" id="KAJ8685774.1"/>
    </source>
</evidence>
<dbReference type="EMBL" id="CM056741">
    <property type="protein sequence ID" value="KAJ8685774.1"/>
    <property type="molecule type" value="Genomic_DNA"/>
</dbReference>
<sequence>MQRNVRHASSAPVERPTKRPRENLPRGNDDESGNSLSREDDMPYFLLESSHMPLADSTNFHPNLRQDYCSDAINRLANILSDTLSQSSLNNGMNNRENMRCLPEFPGSPADWLPFKQAFKLIADSNQ</sequence>
<organism evidence="1 2">
    <name type="scientific">Eretmocerus hayati</name>
    <dbReference type="NCBI Taxonomy" id="131215"/>
    <lineage>
        <taxon>Eukaryota</taxon>
        <taxon>Metazoa</taxon>
        <taxon>Ecdysozoa</taxon>
        <taxon>Arthropoda</taxon>
        <taxon>Hexapoda</taxon>
        <taxon>Insecta</taxon>
        <taxon>Pterygota</taxon>
        <taxon>Neoptera</taxon>
        <taxon>Endopterygota</taxon>
        <taxon>Hymenoptera</taxon>
        <taxon>Apocrita</taxon>
        <taxon>Proctotrupomorpha</taxon>
        <taxon>Chalcidoidea</taxon>
        <taxon>Aphelinidae</taxon>
        <taxon>Aphelininae</taxon>
        <taxon>Eretmocerus</taxon>
    </lineage>
</organism>
<keyword evidence="2" id="KW-1185">Reference proteome</keyword>
<name>A0ACC2PT42_9HYME</name>
<dbReference type="Proteomes" id="UP001239111">
    <property type="component" value="Chromosome 1"/>
</dbReference>
<proteinExistence type="predicted"/>
<reference evidence="1" key="1">
    <citation type="submission" date="2023-04" db="EMBL/GenBank/DDBJ databases">
        <title>A chromosome-level genome assembly of the parasitoid wasp Eretmocerus hayati.</title>
        <authorList>
            <person name="Zhong Y."/>
            <person name="Liu S."/>
            <person name="Liu Y."/>
        </authorList>
    </citation>
    <scope>NUCLEOTIDE SEQUENCE</scope>
    <source>
        <strain evidence="1">ZJU_SS_LIU_2023</strain>
    </source>
</reference>
<gene>
    <name evidence="1" type="ORF">QAD02_021567</name>
</gene>